<keyword evidence="1" id="KW-0863">Zinc-finger</keyword>
<proteinExistence type="predicted"/>
<dbReference type="SMART" id="SM00355">
    <property type="entry name" value="ZnF_C2H2"/>
    <property type="match status" value="2"/>
</dbReference>
<dbReference type="EMBL" id="HG793169">
    <property type="protein sequence ID" value="CRL29444.1"/>
    <property type="molecule type" value="Genomic_DNA"/>
</dbReference>
<keyword evidence="1" id="KW-0479">Metal-binding</keyword>
<evidence type="ECO:0000259" key="3">
    <source>
        <dbReference type="PROSITE" id="PS50157"/>
    </source>
</evidence>
<dbReference type="InterPro" id="IPR013087">
    <property type="entry name" value="Znf_C2H2_type"/>
</dbReference>
<evidence type="ECO:0000313" key="5">
    <source>
        <dbReference type="Proteomes" id="UP000053732"/>
    </source>
</evidence>
<dbReference type="AlphaFoldDB" id="A0A0G4PSL9"/>
<accession>A0A0G4PSL9</accession>
<protein>
    <submittedName>
        <fullName evidence="4">Zinc finger, C2H2-like</fullName>
    </submittedName>
</protein>
<dbReference type="Proteomes" id="UP000053732">
    <property type="component" value="Unassembled WGS sequence"/>
</dbReference>
<evidence type="ECO:0000256" key="2">
    <source>
        <dbReference type="SAM" id="MobiDB-lite"/>
    </source>
</evidence>
<feature type="region of interest" description="Disordered" evidence="2">
    <location>
        <begin position="102"/>
        <end position="141"/>
    </location>
</feature>
<dbReference type="PROSITE" id="PS00028">
    <property type="entry name" value="ZINC_FINGER_C2H2_1"/>
    <property type="match status" value="1"/>
</dbReference>
<organism evidence="4 5">
    <name type="scientific">Penicillium camemberti (strain FM 013)</name>
    <dbReference type="NCBI Taxonomy" id="1429867"/>
    <lineage>
        <taxon>Eukaryota</taxon>
        <taxon>Fungi</taxon>
        <taxon>Dikarya</taxon>
        <taxon>Ascomycota</taxon>
        <taxon>Pezizomycotina</taxon>
        <taxon>Eurotiomycetes</taxon>
        <taxon>Eurotiomycetidae</taxon>
        <taxon>Eurotiales</taxon>
        <taxon>Aspergillaceae</taxon>
        <taxon>Penicillium</taxon>
    </lineage>
</organism>
<evidence type="ECO:0000256" key="1">
    <source>
        <dbReference type="PROSITE-ProRule" id="PRU00042"/>
    </source>
</evidence>
<dbReference type="GO" id="GO:0008270">
    <property type="term" value="F:zinc ion binding"/>
    <property type="evidence" value="ECO:0007669"/>
    <property type="project" value="UniProtKB-KW"/>
</dbReference>
<sequence>MAYSSFNLPTDLPNVPEELDWRVVLSHPENNFIHRFHPSMTADTSMFSGNHLLYNGIAQHPSTPQHPDFVMPRAPTHLNLHEFDQHTINFPAEDTGIRNCSARDSTRHSPISTTILASPPTEDEPSQINTNTKRHPQGRVPSDCVQTYKPKKEEVHGSFNCYWKDCKYGRVFSGKGVLMRHIETQHVLPRSIDCPVCGRFFSRKDNMTEHLGRVHHKRL</sequence>
<evidence type="ECO:0000313" key="4">
    <source>
        <dbReference type="EMBL" id="CRL29444.1"/>
    </source>
</evidence>
<dbReference type="InterPro" id="IPR036236">
    <property type="entry name" value="Znf_C2H2_sf"/>
</dbReference>
<keyword evidence="1" id="KW-0862">Zinc</keyword>
<dbReference type="PROSITE" id="PS50157">
    <property type="entry name" value="ZINC_FINGER_C2H2_2"/>
    <property type="match status" value="1"/>
</dbReference>
<name>A0A0G4PSL9_PENC3</name>
<dbReference type="Gene3D" id="3.30.160.60">
    <property type="entry name" value="Classic Zinc Finger"/>
    <property type="match status" value="2"/>
</dbReference>
<dbReference type="STRING" id="1429867.A0A0G4PSL9"/>
<reference evidence="4 5" key="1">
    <citation type="journal article" date="2014" name="Nat. Commun.">
        <title>Multiple recent horizontal transfers of a large genomic region in cheese making fungi.</title>
        <authorList>
            <person name="Cheeseman K."/>
            <person name="Ropars J."/>
            <person name="Renault P."/>
            <person name="Dupont J."/>
            <person name="Gouzy J."/>
            <person name="Branca A."/>
            <person name="Abraham A.L."/>
            <person name="Ceppi M."/>
            <person name="Conseiller E."/>
            <person name="Debuchy R."/>
            <person name="Malagnac F."/>
            <person name="Goarin A."/>
            <person name="Silar P."/>
            <person name="Lacoste S."/>
            <person name="Sallet E."/>
            <person name="Bensimon A."/>
            <person name="Giraud T."/>
            <person name="Brygoo Y."/>
        </authorList>
    </citation>
    <scope>NUCLEOTIDE SEQUENCE [LARGE SCALE GENOMIC DNA]</scope>
    <source>
        <strain evidence="5">FM 013</strain>
    </source>
</reference>
<keyword evidence="5" id="KW-1185">Reference proteome</keyword>
<feature type="domain" description="C2H2-type" evidence="3">
    <location>
        <begin position="192"/>
        <end position="219"/>
    </location>
</feature>
<gene>
    <name evidence="4" type="ORF">PCAMFM013_S036g000028</name>
</gene>
<dbReference type="SUPFAM" id="SSF57667">
    <property type="entry name" value="beta-beta-alpha zinc fingers"/>
    <property type="match status" value="1"/>
</dbReference>